<evidence type="ECO:0000313" key="3">
    <source>
        <dbReference type="Proteomes" id="UP000803844"/>
    </source>
</evidence>
<gene>
    <name evidence="2" type="ORF">M406DRAFT_73147</name>
</gene>
<evidence type="ECO:0000256" key="1">
    <source>
        <dbReference type="SAM" id="MobiDB-lite"/>
    </source>
</evidence>
<feature type="compositionally biased region" description="Polar residues" evidence="1">
    <location>
        <begin position="115"/>
        <end position="126"/>
    </location>
</feature>
<dbReference type="EMBL" id="MU032352">
    <property type="protein sequence ID" value="KAF3760669.1"/>
    <property type="molecule type" value="Genomic_DNA"/>
</dbReference>
<feature type="compositionally biased region" description="Basic and acidic residues" evidence="1">
    <location>
        <begin position="50"/>
        <end position="68"/>
    </location>
</feature>
<reference evidence="2" key="1">
    <citation type="journal article" date="2020" name="Phytopathology">
        <title>Genome sequence of the chestnut blight fungus Cryphonectria parasitica EP155: A fundamental resource for an archetypical invasive plant pathogen.</title>
        <authorList>
            <person name="Crouch J.A."/>
            <person name="Dawe A."/>
            <person name="Aerts A."/>
            <person name="Barry K."/>
            <person name="Churchill A.C.L."/>
            <person name="Grimwood J."/>
            <person name="Hillman B."/>
            <person name="Milgroom M.G."/>
            <person name="Pangilinan J."/>
            <person name="Smith M."/>
            <person name="Salamov A."/>
            <person name="Schmutz J."/>
            <person name="Yadav J."/>
            <person name="Grigoriev I.V."/>
            <person name="Nuss D."/>
        </authorList>
    </citation>
    <scope>NUCLEOTIDE SEQUENCE</scope>
    <source>
        <strain evidence="2">EP155</strain>
    </source>
</reference>
<dbReference type="GeneID" id="63842736"/>
<dbReference type="AlphaFoldDB" id="A0A9P5CIE1"/>
<proteinExistence type="predicted"/>
<dbReference type="RefSeq" id="XP_040771648.1">
    <property type="nucleotide sequence ID" value="XM_040925607.1"/>
</dbReference>
<accession>A0A9P5CIE1</accession>
<protein>
    <submittedName>
        <fullName evidence="2">Uncharacterized protein</fullName>
    </submittedName>
</protein>
<keyword evidence="3" id="KW-1185">Reference proteome</keyword>
<comment type="caution">
    <text evidence="2">The sequence shown here is derived from an EMBL/GenBank/DDBJ whole genome shotgun (WGS) entry which is preliminary data.</text>
</comment>
<feature type="compositionally biased region" description="Basic and acidic residues" evidence="1">
    <location>
        <begin position="29"/>
        <end position="40"/>
    </location>
</feature>
<feature type="compositionally biased region" description="Basic and acidic residues" evidence="1">
    <location>
        <begin position="127"/>
        <end position="136"/>
    </location>
</feature>
<dbReference type="Proteomes" id="UP000803844">
    <property type="component" value="Unassembled WGS sequence"/>
</dbReference>
<feature type="region of interest" description="Disordered" evidence="1">
    <location>
        <begin position="1"/>
        <end position="170"/>
    </location>
</feature>
<name>A0A9P5CIE1_CRYP1</name>
<organism evidence="2 3">
    <name type="scientific">Cryphonectria parasitica (strain ATCC 38755 / EP155)</name>
    <dbReference type="NCBI Taxonomy" id="660469"/>
    <lineage>
        <taxon>Eukaryota</taxon>
        <taxon>Fungi</taxon>
        <taxon>Dikarya</taxon>
        <taxon>Ascomycota</taxon>
        <taxon>Pezizomycotina</taxon>
        <taxon>Sordariomycetes</taxon>
        <taxon>Sordariomycetidae</taxon>
        <taxon>Diaporthales</taxon>
        <taxon>Cryphonectriaceae</taxon>
        <taxon>Cryphonectria-Endothia species complex</taxon>
        <taxon>Cryphonectria</taxon>
    </lineage>
</organism>
<sequence>MTSGIPSENASRDKNTKILRITNNKKKKSENGDQGVDKAAGDAMLTVPSRFRELGLDVEKTGSAHGTEDSDTFSATPAGDSDAAVSPRATQDHHPIAVTLPTTTTTAAVDHVQSHHSTSRSPTTGEGTEKSGKRSDGNNLATPPLKLTTIDTGLGPANESARASTNHDADPVTEAEMLAAKLKKKLSRSRYKAGRTKRDKEEKAIAKARVRVKEALSAVDTNSRATCITEMNELRRTLQAGISYLPRGTINDWDLNPCDEDGLLTIHSPLFKALLELVLNFASSAHTWLLCSVELNLFLNSRTKKGEGEGEEPALEFEWPQELRQRLSTISEFMDIHIEPTLCAWKEGRCQEIRDLQTKWYWKSQGDIVQLICLQRQVGPRDIAEWSKFLHSGTREALLVDAMLIYVHVFGVNTLISVIGLLMEAKTGQGQDRLTAGSVLDKTWMAGEMMSKGEEAKRKFDNQEVDFDALEASGVLRPGTLLRRYLEAARTFCDSVTKWCGCVVALHWAMNQDVEMHTPAVLLLVNPTLLSWAKEISRFARDLERGFFAADQAERRGKPGR</sequence>
<evidence type="ECO:0000313" key="2">
    <source>
        <dbReference type="EMBL" id="KAF3760669.1"/>
    </source>
</evidence>